<dbReference type="CDD" id="cd00408">
    <property type="entry name" value="DHDPS-like"/>
    <property type="match status" value="1"/>
</dbReference>
<dbReference type="EC" id="4.3.3.7" evidence="4"/>
<evidence type="ECO:0000313" key="5">
    <source>
        <dbReference type="Proteomes" id="UP001519343"/>
    </source>
</evidence>
<dbReference type="SUPFAM" id="SSF51569">
    <property type="entry name" value="Aldolase"/>
    <property type="match status" value="1"/>
</dbReference>
<comment type="similarity">
    <text evidence="1 3">Belongs to the DapA family.</text>
</comment>
<dbReference type="Proteomes" id="UP001519343">
    <property type="component" value="Unassembled WGS sequence"/>
</dbReference>
<keyword evidence="5" id="KW-1185">Reference proteome</keyword>
<comment type="caution">
    <text evidence="4">The sequence shown here is derived from an EMBL/GenBank/DDBJ whole genome shotgun (WGS) entry which is preliminary data.</text>
</comment>
<dbReference type="PANTHER" id="PTHR12128">
    <property type="entry name" value="DIHYDRODIPICOLINATE SYNTHASE"/>
    <property type="match status" value="1"/>
</dbReference>
<name>A0ABS4GQV8_9BACL</name>
<dbReference type="EMBL" id="JAGGKT010000007">
    <property type="protein sequence ID" value="MBP1932657.1"/>
    <property type="molecule type" value="Genomic_DNA"/>
</dbReference>
<dbReference type="PRINTS" id="PR00146">
    <property type="entry name" value="DHPICSNTHASE"/>
</dbReference>
<sequence length="314" mass="35040">MRPDLVLKGVIPANLIAFDANLQIDERNYRRHIRYIVNTEGVAGLTTNGHAAEVATLTLEEQQRSLQITLDEVNGKVPVICGVYQDGTQKAVDIAKMAEREGADCLLIFPSAVFDYGSQLRPEMAYKHYATIAEATNLPMVAFVYPVTSGLHIPTENLIKICSEIDNVIAVKEWSNDIGVYERNYRELKGLDKKISLLTSFSKALLPSLCIGADGILSGHGSLIADLQVALFNAVEQEDLKTARRIADRIYPLVQVFYKEPFLDMHNRMKEANAMLGRIDEAYVRPPLQRLSNEERETIGRVILEAGLPSERVK</sequence>
<dbReference type="Gene3D" id="3.20.20.70">
    <property type="entry name" value="Aldolase class I"/>
    <property type="match status" value="1"/>
</dbReference>
<keyword evidence="2 3" id="KW-0456">Lyase</keyword>
<evidence type="ECO:0000256" key="2">
    <source>
        <dbReference type="ARBA" id="ARBA00023239"/>
    </source>
</evidence>
<dbReference type="RefSeq" id="WP_209810692.1">
    <property type="nucleotide sequence ID" value="NZ_JAGGKT010000007.1"/>
</dbReference>
<evidence type="ECO:0000256" key="3">
    <source>
        <dbReference type="PIRNR" id="PIRNR001365"/>
    </source>
</evidence>
<dbReference type="Pfam" id="PF00701">
    <property type="entry name" value="DHDPS"/>
    <property type="match status" value="1"/>
</dbReference>
<protein>
    <submittedName>
        <fullName evidence="4">4-hydroxy-tetrahydrodipicolinate synthase</fullName>
        <ecNumber evidence="4">4.3.3.7</ecNumber>
    </submittedName>
</protein>
<organism evidence="4 5">
    <name type="scientific">Ammoniphilus resinae</name>
    <dbReference type="NCBI Taxonomy" id="861532"/>
    <lineage>
        <taxon>Bacteria</taxon>
        <taxon>Bacillati</taxon>
        <taxon>Bacillota</taxon>
        <taxon>Bacilli</taxon>
        <taxon>Bacillales</taxon>
        <taxon>Paenibacillaceae</taxon>
        <taxon>Aneurinibacillus group</taxon>
        <taxon>Ammoniphilus</taxon>
    </lineage>
</organism>
<evidence type="ECO:0000313" key="4">
    <source>
        <dbReference type="EMBL" id="MBP1932657.1"/>
    </source>
</evidence>
<accession>A0ABS4GQV8</accession>
<proteinExistence type="inferred from homology"/>
<dbReference type="InterPro" id="IPR002220">
    <property type="entry name" value="DapA-like"/>
</dbReference>
<reference evidence="4 5" key="1">
    <citation type="submission" date="2021-03" db="EMBL/GenBank/DDBJ databases">
        <title>Genomic Encyclopedia of Type Strains, Phase IV (KMG-IV): sequencing the most valuable type-strain genomes for metagenomic binning, comparative biology and taxonomic classification.</title>
        <authorList>
            <person name="Goeker M."/>
        </authorList>
    </citation>
    <scope>NUCLEOTIDE SEQUENCE [LARGE SCALE GENOMIC DNA]</scope>
    <source>
        <strain evidence="4 5">DSM 24738</strain>
    </source>
</reference>
<dbReference type="SMART" id="SM01130">
    <property type="entry name" value="DHDPS"/>
    <property type="match status" value="1"/>
</dbReference>
<dbReference type="PIRSF" id="PIRSF001365">
    <property type="entry name" value="DHDPS"/>
    <property type="match status" value="1"/>
</dbReference>
<evidence type="ECO:0000256" key="1">
    <source>
        <dbReference type="ARBA" id="ARBA00007592"/>
    </source>
</evidence>
<gene>
    <name evidence="4" type="ORF">J2Z37_002665</name>
</gene>
<dbReference type="GO" id="GO:0008840">
    <property type="term" value="F:4-hydroxy-tetrahydrodipicolinate synthase activity"/>
    <property type="evidence" value="ECO:0007669"/>
    <property type="project" value="UniProtKB-EC"/>
</dbReference>
<dbReference type="PANTHER" id="PTHR12128:SF66">
    <property type="entry name" value="4-HYDROXY-2-OXOGLUTARATE ALDOLASE, MITOCHONDRIAL"/>
    <property type="match status" value="1"/>
</dbReference>
<dbReference type="InterPro" id="IPR013785">
    <property type="entry name" value="Aldolase_TIM"/>
</dbReference>